<keyword evidence="1" id="KW-0812">Transmembrane</keyword>
<dbReference type="AlphaFoldDB" id="A0A6J5X6F3"/>
<keyword evidence="1" id="KW-1133">Transmembrane helix</keyword>
<sequence>MRGRLAVCQRRSAQQFYRSFYSHAFTVQLLMLVFATGYWIIAALALEGEAVIIGHQDLRGGWWLMLSSKAHMA</sequence>
<keyword evidence="5" id="KW-1185">Reference proteome</keyword>
<feature type="transmembrane region" description="Helical" evidence="1">
    <location>
        <begin position="20"/>
        <end position="41"/>
    </location>
</feature>
<organism evidence="3 5">
    <name type="scientific">Prunus armeniaca</name>
    <name type="common">Apricot</name>
    <name type="synonym">Armeniaca vulgaris</name>
    <dbReference type="NCBI Taxonomy" id="36596"/>
    <lineage>
        <taxon>Eukaryota</taxon>
        <taxon>Viridiplantae</taxon>
        <taxon>Streptophyta</taxon>
        <taxon>Embryophyta</taxon>
        <taxon>Tracheophyta</taxon>
        <taxon>Spermatophyta</taxon>
        <taxon>Magnoliopsida</taxon>
        <taxon>eudicotyledons</taxon>
        <taxon>Gunneridae</taxon>
        <taxon>Pentapetalae</taxon>
        <taxon>rosids</taxon>
        <taxon>fabids</taxon>
        <taxon>Rosales</taxon>
        <taxon>Rosaceae</taxon>
        <taxon>Amygdaloideae</taxon>
        <taxon>Amygdaleae</taxon>
        <taxon>Prunus</taxon>
    </lineage>
</organism>
<proteinExistence type="predicted"/>
<dbReference type="OrthoDB" id="10308674at2759"/>
<protein>
    <submittedName>
        <fullName evidence="3">Uncharacterized protein</fullName>
    </submittedName>
</protein>
<dbReference type="EMBL" id="CAEKKB010000004">
    <property type="protein sequence ID" value="CAB4306664.1"/>
    <property type="molecule type" value="Genomic_DNA"/>
</dbReference>
<dbReference type="EMBL" id="CAEKDK010000004">
    <property type="protein sequence ID" value="CAB4276277.1"/>
    <property type="molecule type" value="Genomic_DNA"/>
</dbReference>
<evidence type="ECO:0000313" key="5">
    <source>
        <dbReference type="Proteomes" id="UP000507245"/>
    </source>
</evidence>
<gene>
    <name evidence="2" type="ORF">CURHAP_LOCUS25359</name>
    <name evidence="3" type="ORF">ORAREDHAP_LOCUS24926</name>
</gene>
<evidence type="ECO:0000313" key="2">
    <source>
        <dbReference type="EMBL" id="CAB4276277.1"/>
    </source>
</evidence>
<evidence type="ECO:0000313" key="4">
    <source>
        <dbReference type="Proteomes" id="UP000507222"/>
    </source>
</evidence>
<accession>A0A6J5X6F3</accession>
<name>A0A6J5X6F3_PRUAR</name>
<evidence type="ECO:0000313" key="3">
    <source>
        <dbReference type="EMBL" id="CAB4306664.1"/>
    </source>
</evidence>
<keyword evidence="1" id="KW-0472">Membrane</keyword>
<reference evidence="3 4" key="2">
    <citation type="submission" date="2020-05" db="EMBL/GenBank/DDBJ databases">
        <authorList>
            <person name="Campoy J."/>
            <person name="Schneeberger K."/>
            <person name="Spophaly S."/>
        </authorList>
    </citation>
    <scope>NUCLEOTIDE SEQUENCE [LARGE SCALE GENOMIC DNA]</scope>
    <source>
        <strain evidence="3">PruArmRojPasFocal</strain>
    </source>
</reference>
<dbReference type="Proteomes" id="UP000507222">
    <property type="component" value="Unassembled WGS sequence"/>
</dbReference>
<dbReference type="Proteomes" id="UP000507245">
    <property type="component" value="Unassembled WGS sequence"/>
</dbReference>
<evidence type="ECO:0000256" key="1">
    <source>
        <dbReference type="SAM" id="Phobius"/>
    </source>
</evidence>
<reference evidence="5" key="1">
    <citation type="journal article" date="2020" name="Genome Biol.">
        <title>Gamete binning: chromosome-level and haplotype-resolved genome assembly enabled by high-throughput single-cell sequencing of gamete genomes.</title>
        <authorList>
            <person name="Campoy J.A."/>
            <person name="Sun H."/>
            <person name="Goel M."/>
            <person name="Jiao W.-B."/>
            <person name="Folz-Donahue K."/>
            <person name="Wang N."/>
            <person name="Rubio M."/>
            <person name="Liu C."/>
            <person name="Kukat C."/>
            <person name="Ruiz D."/>
            <person name="Huettel B."/>
            <person name="Schneeberger K."/>
        </authorList>
    </citation>
    <scope>NUCLEOTIDE SEQUENCE [LARGE SCALE GENOMIC DNA]</scope>
    <source>
        <strain evidence="5">cv. Rojo Pasion</strain>
    </source>
</reference>